<evidence type="ECO:0000259" key="7">
    <source>
        <dbReference type="Pfam" id="PF00892"/>
    </source>
</evidence>
<feature type="transmembrane region" description="Helical" evidence="6">
    <location>
        <begin position="213"/>
        <end position="233"/>
    </location>
</feature>
<accession>A0A1I5R7V0</accession>
<feature type="transmembrane region" description="Helical" evidence="6">
    <location>
        <begin position="245"/>
        <end position="264"/>
    </location>
</feature>
<feature type="transmembrane region" description="Helical" evidence="6">
    <location>
        <begin position="38"/>
        <end position="59"/>
    </location>
</feature>
<feature type="transmembrane region" description="Helical" evidence="6">
    <location>
        <begin position="95"/>
        <end position="118"/>
    </location>
</feature>
<dbReference type="InterPro" id="IPR050638">
    <property type="entry name" value="AA-Vitamin_Transporters"/>
</dbReference>
<organism evidence="8 9">
    <name type="scientific">Ectopseudomonas toyotomiensis</name>
    <dbReference type="NCBI Taxonomy" id="554344"/>
    <lineage>
        <taxon>Bacteria</taxon>
        <taxon>Pseudomonadati</taxon>
        <taxon>Pseudomonadota</taxon>
        <taxon>Gammaproteobacteria</taxon>
        <taxon>Pseudomonadales</taxon>
        <taxon>Pseudomonadaceae</taxon>
        <taxon>Ectopseudomonas</taxon>
    </lineage>
</organism>
<feature type="transmembrane region" description="Helical" evidence="6">
    <location>
        <begin position="154"/>
        <end position="172"/>
    </location>
</feature>
<gene>
    <name evidence="8" type="ORF">SAMN05216177_103334</name>
</gene>
<dbReference type="Proteomes" id="UP000182025">
    <property type="component" value="Unassembled WGS sequence"/>
</dbReference>
<evidence type="ECO:0000256" key="1">
    <source>
        <dbReference type="ARBA" id="ARBA00004141"/>
    </source>
</evidence>
<name>A0A1I5R7V0_9GAMM</name>
<dbReference type="InterPro" id="IPR037185">
    <property type="entry name" value="EmrE-like"/>
</dbReference>
<protein>
    <submittedName>
        <fullName evidence="8">Permease of the drug/metabolite transporter (DMT) superfamily</fullName>
    </submittedName>
</protein>
<proteinExistence type="predicted"/>
<feature type="transmembrane region" description="Helical" evidence="6">
    <location>
        <begin position="178"/>
        <end position="201"/>
    </location>
</feature>
<dbReference type="EMBL" id="FOXK01000003">
    <property type="protein sequence ID" value="SFP54391.1"/>
    <property type="molecule type" value="Genomic_DNA"/>
</dbReference>
<evidence type="ECO:0000256" key="5">
    <source>
        <dbReference type="SAM" id="MobiDB-lite"/>
    </source>
</evidence>
<evidence type="ECO:0000256" key="2">
    <source>
        <dbReference type="ARBA" id="ARBA00022692"/>
    </source>
</evidence>
<keyword evidence="2 6" id="KW-0812">Transmembrane</keyword>
<comment type="subcellular location">
    <subcellularLocation>
        <location evidence="1">Membrane</location>
        <topology evidence="1">Multi-pass membrane protein</topology>
    </subcellularLocation>
</comment>
<evidence type="ECO:0000256" key="3">
    <source>
        <dbReference type="ARBA" id="ARBA00022989"/>
    </source>
</evidence>
<dbReference type="Pfam" id="PF00892">
    <property type="entry name" value="EamA"/>
    <property type="match status" value="2"/>
</dbReference>
<keyword evidence="3 6" id="KW-1133">Transmembrane helix</keyword>
<reference evidence="9" key="1">
    <citation type="submission" date="2016-10" db="EMBL/GenBank/DDBJ databases">
        <authorList>
            <person name="Varghese N."/>
            <person name="Submissions S."/>
        </authorList>
    </citation>
    <scope>NUCLEOTIDE SEQUENCE [LARGE SCALE GENOMIC DNA]</scope>
    <source>
        <strain evidence="9">JCM 15604</strain>
    </source>
</reference>
<dbReference type="PANTHER" id="PTHR32322:SF9">
    <property type="entry name" value="AMINO-ACID METABOLITE EFFLUX PUMP-RELATED"/>
    <property type="match status" value="1"/>
</dbReference>
<feature type="transmembrane region" description="Helical" evidence="6">
    <location>
        <begin position="301"/>
        <end position="318"/>
    </location>
</feature>
<keyword evidence="4 6" id="KW-0472">Membrane</keyword>
<dbReference type="SUPFAM" id="SSF103481">
    <property type="entry name" value="Multidrug resistance efflux transporter EmrE"/>
    <property type="match status" value="2"/>
</dbReference>
<evidence type="ECO:0000256" key="6">
    <source>
        <dbReference type="SAM" id="Phobius"/>
    </source>
</evidence>
<feature type="region of interest" description="Disordered" evidence="5">
    <location>
        <begin position="1"/>
        <end position="22"/>
    </location>
</feature>
<feature type="domain" description="EamA" evidence="7">
    <location>
        <begin position="38"/>
        <end position="165"/>
    </location>
</feature>
<feature type="transmembrane region" description="Helical" evidence="6">
    <location>
        <begin position="124"/>
        <end position="142"/>
    </location>
</feature>
<sequence>MPNIRKCNADCQKPAQRQHSRPHPAGYFALRTADLLRLLLLAAIWGASFLFMRVAAPVLGSMPTAFFRASFGALGLLALLLLLRSDWDFRGKLRICLGLGVINAGLPSAMYCLAALILPAGYSAIFNATTPLMGVLIGALFFHEGITRSKAAGVFLGLLGVAVLTRTGPVAFDMQLLLGAGACLVATTCYGFAGFLTRRWIGQQGGLDNRLTAFASLAGASLFLLPLFAGSLALQPPPSWGGIEVWLSLAGLGLVCTAFAYVLYFRLLADIGPIKASTTTFLIPPFGVLWGALLLGEPLSWAYLPGCVLIGLALWLVVRPSVART</sequence>
<evidence type="ECO:0000313" key="9">
    <source>
        <dbReference type="Proteomes" id="UP000182025"/>
    </source>
</evidence>
<evidence type="ECO:0000313" key="8">
    <source>
        <dbReference type="EMBL" id="SFP54391.1"/>
    </source>
</evidence>
<dbReference type="GO" id="GO:0016020">
    <property type="term" value="C:membrane"/>
    <property type="evidence" value="ECO:0007669"/>
    <property type="project" value="UniProtKB-SubCell"/>
</dbReference>
<feature type="transmembrane region" description="Helical" evidence="6">
    <location>
        <begin position="65"/>
        <end position="83"/>
    </location>
</feature>
<dbReference type="AlphaFoldDB" id="A0A1I5R7V0"/>
<dbReference type="PANTHER" id="PTHR32322">
    <property type="entry name" value="INNER MEMBRANE TRANSPORTER"/>
    <property type="match status" value="1"/>
</dbReference>
<feature type="domain" description="EamA" evidence="7">
    <location>
        <begin position="178"/>
        <end position="318"/>
    </location>
</feature>
<evidence type="ECO:0000256" key="4">
    <source>
        <dbReference type="ARBA" id="ARBA00023136"/>
    </source>
</evidence>
<feature type="transmembrane region" description="Helical" evidence="6">
    <location>
        <begin position="276"/>
        <end position="295"/>
    </location>
</feature>
<keyword evidence="9" id="KW-1185">Reference proteome</keyword>
<dbReference type="InterPro" id="IPR000620">
    <property type="entry name" value="EamA_dom"/>
</dbReference>